<dbReference type="PROSITE" id="PS50158">
    <property type="entry name" value="ZF_CCHC"/>
    <property type="match status" value="1"/>
</dbReference>
<evidence type="ECO:0000313" key="4">
    <source>
        <dbReference type="Proteomes" id="UP000886595"/>
    </source>
</evidence>
<name>A0A8X7S9Y4_BRACI</name>
<dbReference type="InterPro" id="IPR026960">
    <property type="entry name" value="RVT-Znf"/>
</dbReference>
<protein>
    <recommendedName>
        <fullName evidence="2">CCHC-type domain-containing protein</fullName>
    </recommendedName>
</protein>
<dbReference type="InterPro" id="IPR005135">
    <property type="entry name" value="Endo/exonuclease/phosphatase"/>
</dbReference>
<keyword evidence="4" id="KW-1185">Reference proteome</keyword>
<dbReference type="EMBL" id="JAAMPC010000007">
    <property type="protein sequence ID" value="KAG2302208.1"/>
    <property type="molecule type" value="Genomic_DNA"/>
</dbReference>
<keyword evidence="1" id="KW-0863">Zinc-finger</keyword>
<keyword evidence="1" id="KW-0862">Zinc</keyword>
<dbReference type="GO" id="GO:0003676">
    <property type="term" value="F:nucleic acid binding"/>
    <property type="evidence" value="ECO:0007669"/>
    <property type="project" value="InterPro"/>
</dbReference>
<evidence type="ECO:0000256" key="1">
    <source>
        <dbReference type="PROSITE-ProRule" id="PRU00047"/>
    </source>
</evidence>
<reference evidence="3 4" key="1">
    <citation type="submission" date="2020-02" db="EMBL/GenBank/DDBJ databases">
        <authorList>
            <person name="Ma Q."/>
            <person name="Huang Y."/>
            <person name="Song X."/>
            <person name="Pei D."/>
        </authorList>
    </citation>
    <scope>NUCLEOTIDE SEQUENCE [LARGE SCALE GENOMIC DNA]</scope>
    <source>
        <strain evidence="3">Sxm20200214</strain>
        <tissue evidence="3">Leaf</tissue>
    </source>
</reference>
<dbReference type="GO" id="GO:0003824">
    <property type="term" value="F:catalytic activity"/>
    <property type="evidence" value="ECO:0007669"/>
    <property type="project" value="InterPro"/>
</dbReference>
<dbReference type="Gene3D" id="3.60.10.10">
    <property type="entry name" value="Endonuclease/exonuclease/phosphatase"/>
    <property type="match status" value="1"/>
</dbReference>
<keyword evidence="1" id="KW-0479">Metal-binding</keyword>
<dbReference type="Pfam" id="PF03372">
    <property type="entry name" value="Exo_endo_phos"/>
    <property type="match status" value="1"/>
</dbReference>
<sequence length="1419" mass="159161">MLPKKLKLRSSFLVSSKVVKFVSPALSASKARKKAKSISSMARSVLSDGVASGSAAPVSCFPPIAKSGHISSRSSQLASCKALDIELPDPSSVPVGPQEITIPPVPIRNYASVLKDSAMLEELGSPTEHITGVPFVLIPDENIEAAKEEFKDFLYASFHGDVPPMGRIIGVVNAVWAKTGPRIFVHRLGKGAFLLRVTNPKTRETLLSRSCWNITGLPMFVSPWSPDFAPEEAPITSAIVPVELRNVPYLLFNNESLGRLATAVGRPVSVAPETQRKENFQVAKLFVKVDLLKRLPDTIVYGFSNGREFQIDVSYPWLPIKCELCGKYGHKKEECRVEVSIAYKGKNAGPSFNMDTIHRRSKSRPGRSRAVKPISGSQVYVPAKATPSVQVIAPDPPAAQVDEITSGVADGKDATIVAAQVDEITSGVADGKDATIVAAQVDEITSGVADGKDATIVAPVAIVMEDDTGVGHAESAVTVRELLAPDPSGLNSDRRHTMIKDWINIHKPLFGAFLETHILENNNDRVLRAIPPGWKFFGNYQSDASGRIILVWDPRVSVFIYHESAQSVTCGVVIPSDNISITVSFVYAFNDLVDRAPLWDSLVDFQASTPVSRFPWAVIGDFNQILRVSHHSNHASGSVDTSGIEEINLSLQDAELFEAQAKGLPFTWRNNQDDNPISTKIDHAFINQFWTSSFPDSYAEYLEPNQSDHAPCLFHLPSVRRWVCKPFKFFPHVTDHPEYSQIVSEAWNCSLITGTDQFKLVRSLKLLKVVLRRLNKRNFSGISQRVKDQKVIVDELQRSLLTLPDSLTAREEHIQREKLNVLLTAEEKYYRQRSRVRWADVGDRNTVFYHSVVTHHVNRNHIHFLKDGNDRVISSTDELKSHSAQYFQNILGITDLPISLAPFEELQNLLPFRSVMTVFKDWSGLDMNEAKSEIYYGGYNDIQASVLADLSGFKRGSFPTRYLGLPLDPKKITFATMQPFLDRITSKLHSWTVKTLTFAGKVKLIYSVIYGMVNFWSSVFVLPKRFYQKVDSICSAFLWKNSTTSAAGARVSWSSICTPKKEGGLGLRTLEEFDLVFRLKRLWNFFSNSGSLWVAWLAKNRFNGKSFWLVRDSQRFSVTVRSMLQLKYLLPTFLRCSVGNGNTASFWFDFWTDLGPLHLLFGSTASRTLRLPISASVSEAVRDGHWNLPPARSENVVTLQIVLSTMPVPSPSDANDSYLWRSQSGGFGSTFSSSVTWNLLRQRSPIVEWHEVVWFREEIPRCSFITWLTVLQRLPTRDRLISWGLTVPDTCVLCFSHVESHQHLFFECSYAAAIWSMFCSRFISSPPSDISSSVSMCLNYNGIYPSQVKIIMKLLLQVIVYSLWRERNGRIFRDLSHQPMGLFRIVDRQLRDRLLSLRPGPTDAHSLLELYFWFIAPFS</sequence>
<dbReference type="Pfam" id="PF13966">
    <property type="entry name" value="zf-RVT"/>
    <property type="match status" value="1"/>
</dbReference>
<organism evidence="3 4">
    <name type="scientific">Brassica carinata</name>
    <name type="common">Ethiopian mustard</name>
    <name type="synonym">Abyssinian cabbage</name>
    <dbReference type="NCBI Taxonomy" id="52824"/>
    <lineage>
        <taxon>Eukaryota</taxon>
        <taxon>Viridiplantae</taxon>
        <taxon>Streptophyta</taxon>
        <taxon>Embryophyta</taxon>
        <taxon>Tracheophyta</taxon>
        <taxon>Spermatophyta</taxon>
        <taxon>Magnoliopsida</taxon>
        <taxon>eudicotyledons</taxon>
        <taxon>Gunneridae</taxon>
        <taxon>Pentapetalae</taxon>
        <taxon>rosids</taxon>
        <taxon>malvids</taxon>
        <taxon>Brassicales</taxon>
        <taxon>Brassicaceae</taxon>
        <taxon>Brassiceae</taxon>
        <taxon>Brassica</taxon>
    </lineage>
</organism>
<feature type="domain" description="CCHC-type" evidence="2">
    <location>
        <begin position="321"/>
        <end position="336"/>
    </location>
</feature>
<evidence type="ECO:0000313" key="3">
    <source>
        <dbReference type="EMBL" id="KAG2302208.1"/>
    </source>
</evidence>
<dbReference type="InterPro" id="IPR036691">
    <property type="entry name" value="Endo/exonu/phosph_ase_sf"/>
</dbReference>
<dbReference type="Pfam" id="PF14111">
    <property type="entry name" value="DUF4283"/>
    <property type="match status" value="1"/>
</dbReference>
<dbReference type="InterPro" id="IPR025558">
    <property type="entry name" value="DUF4283"/>
</dbReference>
<proteinExistence type="predicted"/>
<dbReference type="InterPro" id="IPR001878">
    <property type="entry name" value="Znf_CCHC"/>
</dbReference>
<dbReference type="GO" id="GO:0008270">
    <property type="term" value="F:zinc ion binding"/>
    <property type="evidence" value="ECO:0007669"/>
    <property type="project" value="UniProtKB-KW"/>
</dbReference>
<dbReference type="PANTHER" id="PTHR33116">
    <property type="entry name" value="REVERSE TRANSCRIPTASE ZINC-BINDING DOMAIN-CONTAINING PROTEIN-RELATED-RELATED"/>
    <property type="match status" value="1"/>
</dbReference>
<dbReference type="SUPFAM" id="SSF56219">
    <property type="entry name" value="DNase I-like"/>
    <property type="match status" value="1"/>
</dbReference>
<dbReference type="PANTHER" id="PTHR33116:SF80">
    <property type="entry name" value="REVERSE TRANSCRIPTASE ZINC-BINDING DOMAIN-CONTAINING PROTEIN"/>
    <property type="match status" value="1"/>
</dbReference>
<dbReference type="OrthoDB" id="1113249at2759"/>
<accession>A0A8X7S9Y4</accession>
<evidence type="ECO:0000259" key="2">
    <source>
        <dbReference type="PROSITE" id="PS50158"/>
    </source>
</evidence>
<gene>
    <name evidence="3" type="ORF">Bca52824_030859</name>
</gene>
<comment type="caution">
    <text evidence="3">The sequence shown here is derived from an EMBL/GenBank/DDBJ whole genome shotgun (WGS) entry which is preliminary data.</text>
</comment>
<dbReference type="Proteomes" id="UP000886595">
    <property type="component" value="Unassembled WGS sequence"/>
</dbReference>